<dbReference type="InterPro" id="IPR018159">
    <property type="entry name" value="Spectrin/alpha-actinin"/>
</dbReference>
<dbReference type="GO" id="GO:0051693">
    <property type="term" value="P:actin filament capping"/>
    <property type="evidence" value="ECO:0007669"/>
    <property type="project" value="UniProtKB-KW"/>
</dbReference>
<dbReference type="PANTHER" id="PTHR11915">
    <property type="entry name" value="SPECTRIN/FILAMIN RELATED CYTOSKELETAL PROTEIN"/>
    <property type="match status" value="1"/>
</dbReference>
<feature type="region of interest" description="Disordered" evidence="14">
    <location>
        <begin position="3465"/>
        <end position="3617"/>
    </location>
</feature>
<evidence type="ECO:0000256" key="14">
    <source>
        <dbReference type="SAM" id="MobiDB-lite"/>
    </source>
</evidence>
<dbReference type="Pfam" id="PF00018">
    <property type="entry name" value="SH3_1"/>
    <property type="match status" value="1"/>
</dbReference>
<feature type="compositionally biased region" description="Basic and acidic residues" evidence="14">
    <location>
        <begin position="3605"/>
        <end position="3615"/>
    </location>
</feature>
<keyword evidence="6" id="KW-0597">Phosphoprotein</keyword>
<dbReference type="SMART" id="SM00326">
    <property type="entry name" value="SH3"/>
    <property type="match status" value="1"/>
</dbReference>
<feature type="coiled-coil region" evidence="13">
    <location>
        <begin position="3008"/>
        <end position="3067"/>
    </location>
</feature>
<proteinExistence type="inferred from homology"/>
<feature type="coiled-coil region" evidence="13">
    <location>
        <begin position="2388"/>
        <end position="2458"/>
    </location>
</feature>
<evidence type="ECO:0000256" key="1">
    <source>
        <dbReference type="ARBA" id="ARBA00004245"/>
    </source>
</evidence>
<dbReference type="GO" id="GO:0005543">
    <property type="term" value="F:phospholipid binding"/>
    <property type="evidence" value="ECO:0007669"/>
    <property type="project" value="InterPro"/>
</dbReference>
<dbReference type="InterPro" id="IPR001605">
    <property type="entry name" value="PH_dom-spectrin-type"/>
</dbReference>
<protein>
    <recommendedName>
        <fullName evidence="20">Spectrin beta chain</fullName>
    </recommendedName>
</protein>
<dbReference type="PROSITE" id="PS00020">
    <property type="entry name" value="ACTININ_2"/>
    <property type="match status" value="1"/>
</dbReference>
<dbReference type="Gene3D" id="1.10.418.10">
    <property type="entry name" value="Calponin-like domain"/>
    <property type="match status" value="2"/>
</dbReference>
<name>A0A3M6TLF3_POCDA</name>
<dbReference type="SMART" id="SM00033">
    <property type="entry name" value="CH"/>
    <property type="match status" value="2"/>
</dbReference>
<keyword evidence="13" id="KW-0175">Coiled coil</keyword>
<keyword evidence="7" id="KW-0344">Guanine-nucleotide releasing factor</keyword>
<evidence type="ECO:0000256" key="12">
    <source>
        <dbReference type="PROSITE-ProRule" id="PRU00192"/>
    </source>
</evidence>
<dbReference type="InterPro" id="IPR011993">
    <property type="entry name" value="PH-like_dom_sf"/>
</dbReference>
<dbReference type="SUPFAM" id="SSF47576">
    <property type="entry name" value="Calponin-homology domain, CH-domain"/>
    <property type="match status" value="1"/>
</dbReference>
<dbReference type="OrthoDB" id="18853at2759"/>
<evidence type="ECO:0000256" key="2">
    <source>
        <dbReference type="ARBA" id="ARBA00006826"/>
    </source>
</evidence>
<evidence type="ECO:0000259" key="17">
    <source>
        <dbReference type="PROSITE" id="PS50021"/>
    </source>
</evidence>
<dbReference type="FunFam" id="1.20.58.60:FF:000020">
    <property type="entry name" value="Spectrin alpha chain, non-erythrocytic 1"/>
    <property type="match status" value="5"/>
</dbReference>
<feature type="compositionally biased region" description="Acidic residues" evidence="14">
    <location>
        <begin position="3826"/>
        <end position="3836"/>
    </location>
</feature>
<feature type="compositionally biased region" description="Basic and acidic residues" evidence="14">
    <location>
        <begin position="3466"/>
        <end position="3578"/>
    </location>
</feature>
<evidence type="ECO:0000256" key="9">
    <source>
        <dbReference type="ARBA" id="ARBA00022737"/>
    </source>
</evidence>
<dbReference type="PROSITE" id="PS00019">
    <property type="entry name" value="ACTININ_1"/>
    <property type="match status" value="1"/>
</dbReference>
<feature type="coiled-coil region" evidence="13">
    <location>
        <begin position="2176"/>
        <end position="2203"/>
    </location>
</feature>
<dbReference type="FunFam" id="1.10.418.10:FF:000089">
    <property type="entry name" value="Spectrin beta chain"/>
    <property type="match status" value="1"/>
</dbReference>
<evidence type="ECO:0000313" key="18">
    <source>
        <dbReference type="EMBL" id="RMX42245.1"/>
    </source>
</evidence>
<evidence type="ECO:0000256" key="8">
    <source>
        <dbReference type="ARBA" id="ARBA00022701"/>
    </source>
</evidence>
<dbReference type="Gene3D" id="2.30.30.40">
    <property type="entry name" value="SH3 Domains"/>
    <property type="match status" value="1"/>
</dbReference>
<keyword evidence="10" id="KW-0009">Actin-binding</keyword>
<evidence type="ECO:0000256" key="6">
    <source>
        <dbReference type="ARBA" id="ARBA00022553"/>
    </source>
</evidence>
<dbReference type="SMART" id="SM00233">
    <property type="entry name" value="PH"/>
    <property type="match status" value="1"/>
</dbReference>
<dbReference type="FunFam" id="1.10.418.10:FF:000001">
    <property type="entry name" value="Actinin alpha 1"/>
    <property type="match status" value="1"/>
</dbReference>
<dbReference type="SUPFAM" id="SSF50729">
    <property type="entry name" value="PH domain-like"/>
    <property type="match status" value="1"/>
</dbReference>
<evidence type="ECO:0000256" key="4">
    <source>
        <dbReference type="ARBA" id="ARBA00022467"/>
    </source>
</evidence>
<evidence type="ECO:0000256" key="13">
    <source>
        <dbReference type="SAM" id="Coils"/>
    </source>
</evidence>
<comment type="similarity">
    <text evidence="2">Belongs to the spectrin family.</text>
</comment>
<keyword evidence="8" id="KW-0493">Microtubule</keyword>
<dbReference type="Pfam" id="PF00435">
    <property type="entry name" value="Spectrin"/>
    <property type="match status" value="27"/>
</dbReference>
<dbReference type="InterPro" id="IPR001715">
    <property type="entry name" value="CH_dom"/>
</dbReference>
<evidence type="ECO:0000256" key="7">
    <source>
        <dbReference type="ARBA" id="ARBA00022658"/>
    </source>
</evidence>
<evidence type="ECO:0000256" key="11">
    <source>
        <dbReference type="ARBA" id="ARBA00023212"/>
    </source>
</evidence>
<dbReference type="EMBL" id="RCHS01003399">
    <property type="protein sequence ID" value="RMX42245.1"/>
    <property type="molecule type" value="Genomic_DNA"/>
</dbReference>
<sequence length="3973" mass="458505">MSYIPPPTPTFEKDRIRALKNERINSQKKTFTKWVNSFLDKHNSHVDDLFTDLSDGRLLISLLEIISGEKLGKIARGKLRVHKIENVNKALEFLQRSVKLESIGAEDIVDGNERLILAVIWMIILRFQIADISYQDEMSQEKKSAKEALLLWCQRMTRGYPGVDIQNFTTSWRNGLAFNALIHKHRPDIINYGTLRPSQHEANLNNAFNVAEERLGIAKLLDAEDVDCPRPDEKSIMTYVSMYYQYFAKMKTEETGGRRIAKILGILMEVEQMEKMYEQMVSDLLNWLNTKIVELGRPFQKSMVAVQREMALFKHFRTVEKPPKYSERVNIEAHLFSLQTKRKGNNQQLYIPPEGKLVMDINRAWQVMESAEHDREMALRQELIRQEMLEKLADKFERKASLRESWLDDMMHVLEGEALGQDAATVEAAFKRHEAISTDVKAREERFQMVFDLAQELIDEDYHRSDVISAREEVIMTKWDKLIGMLEAKRSTLVGFKDLVGLFREMDGAHGDMQDIESAVRSEDYGKHLLDVENLLHKHSLIESQIQSQGESVQRINNVAQKFIKAKHPESRVIKERQSLLAQAFEALIQLGKERRARLEDSLRLYKFFGDMEEEEMFVKETEKVLSSKDVGNDLISLTRLQQKHKALEAELSGRFAHCETVCAKGQSLVDRSHYASKEIRAKIKQLQNNWMKLRELLITRSERLKDAAQSLQYYSDSNDAESWMKEKMYVASSEDYGRDEQSAMSLLQRHTNVIDEIKGFADDMNRLREQSKLMESNEQAVQTKVELYEEEAEVETDEEVEETVEREVMKDVVQEIKVPQVKALHPFAGQGLKITKGEVFFLISKTNKDWWSVRRLTSKEAGYVPANYVKEIEARTVKKTTKQKVIVPEKVLVKRKVKKKVKIQKQREVKVKTPEKKGKSRRPVRRHFTAHFDRDNVATRQISLQNMYSRLVEMAEIRRENLENSIKYFHFSHECDDIEFWMKNKGLTTELTANSNRIAEINSLADQLIDTDHRHSAAVKKRRKDINDMWENLQRLKKAKEEELREKHGDLAAVEEKLVKLQDQAKSLVSHHPRQARQIKAKEAEIIGLWNGLKLSWASDMRESLRIGDTPKDVNSAKQLLQEHEGKWEDIQTHNDRFDQLIEYGQRMVASNPRVRQLKDRVAALKKEKAALKDTWVERNEALNEGQDLQAFIRDAEYVDSLSASHEAFLSNDDLGDSVDDVLMLLKQHENFEKTLTAQEEKLHSLNDMANSLVTAGHRDRQWISKRKDEVLKRRQNVKQLAAKRRQALKQSQLLQNFKRDTQEFEAWIQEKLQIATDESFRDLTNIQRKLQRHQAFEAEIAANKGGFDSVNVSGKKLIREGHYGSKEIKDLLGRLNESWSELVSKSADKGSRLQQAQQQQQFNRAMEDVKVWMNEVETLMSLEDLGHDLSSVKFLLKKHQGVEADIEVHDAQIQSLCDQAQVLIEDGHFDAGKIEQATENVLQRFDELKELSSNRQSQLEDSLGLHLFFYDIEMEMAWIREHMTMATSEDLGTSLIGVQRLRKRHLALENELSNHQFRIDTVLASGQDLIDSNHYAADEIEERCEELNESWELLMKAAAERKQRLSDALESQKYFTEANEADSWMNDKAGLAANQDYGKDELSAEKLLTRHTALQTAVDTYSPIIQGLGEQARKLVQSGHFAAEKIASRQRDIEEQFLGLQTLTNTRLQRLEESKKLHQYLREVNETSEWITEQLHAASAEDYGKDFEHLEVIQRKFEDFQRSVVAKAERFSEVDNFAKRLVAEGHTDTVIIKEQQDILRSMWAQLQDQIKLRTKRLASAAEIHGFNRDLNELITRLQEKDSSLSMEDLGRDMASVQGLHRKHEGHERDLVVVQQQVETLTAESGKLQAAYQGHTAESIKKHEEFVLSLWDELKRKTTRKKCKLQDSSDFHKLNNEIRDLVSWCIDMSRTISSGEPVHDVVDAEAQLRRIDEHRAEMDAREEGFQKVMEIGERMIDNGHFAADEIAEKLELLLTERESLFATWEDNKTELDQAYDLQVFLREAKQIDTLTSTQEVVLAGAELGSSVDEVDSLLRKHENTEKLVASQDEKVANLCEFGDTLVANSHSESEKIQGRVHGVCERRNKLNEELLKRRHKLEDSRKIAQFYQDVVEAESWITEKLQTASDDSYKDPANLETKLQKNKAFEAELTAHEEAIDAVRETGEELITSGHFAADEVERRIEALYLHWEELLEASANKGKRLEEARDHQKFTQEVHLVDSCISEKEAIVSSDDTGRDIEHCVRLQKKMKEFDKDLAVEAARVETINKLAEKLISQAHAGSADITQRQKALNERWNRLQDRASERRQRLAEACEMHAFDRDCNEVFEMISEKAVIFSSDDYGRDLPGVEALLRKHDDLERDLTVIEGKMEALESEARRLARSQPHMVATIQERQKGIIENWERLNDLFDERKGKLEANRLLQIFQMDYRDLMAWMTDLATRISSGEAAKNGVIEARLESFNSAHAFGLSLVDQGHFAAEEIQENCEEMSLVKDELLESWEERQIELSQSFELQLFLRDADQADTWISTKEAFLQADESSDSLDTVETLLKNQHNFEKSLTAYEEKIKAIQQSADQLIQKDHVDSGLISKRCREVLENWERLKTLATAKIGNLGESRKLFQFLRDAEEIESWMNEKLQTASEASYRETSDLLQKQQKHQTFEAELAANKGQLDNVLRAGQTLSESTPQSRETVETRLKDVKELWKLLGDMSSSKGQRLKEAIQRQTFEKNVGDLETWIYEVGNTLASKDFGKDVKSANNLIKKHQLLEADITSREERVNEILSQAIEFVEADHFEKDEIEDRAKAVAERFKCLSEPAEARRNKLQDSLALQQFLSNVEEELAWIRDEEPLAKSDDLGRTLIGVQNLVKKQETVDSEITAHEQLINTVMSTADQLIEREHYASDEIEARCADLQEKWAELTSLSATRHQNLQESLKAQQFYTEVTEVETWIREKLPRVSSDDYGRDETMAQSLLRKHETLELELDSYRAKVGDLRNTCQVLVTAGNFDAEKIQRRQSEMETRFEQLSEKSSYRRQRLLDSNQLFNFFREADEVESWIADKESIAMSDDYGRDIEHVETLLKKFEDFTRDLVTSGERIASLTTQAQTLLDEGHSEGEAIENRMEEVCSMWDTLKERTNARLEALDRAREIHAFNRNVEDTRAWIQEKEAALMFFDDGARDLSGVQALQRKHQGFQLDLKALGEKVQSIANEAEDLALRFPEGQEHLTEQRDEVVSSWRRLQEKASSKKSNLTQSEELQKFLNDFRDLMSWINHMSSVLKDDEQPDDVTSAENFLARHQEHKAEIDTRQKSVNEFFEAADTLIADGHSASADVKEKKQRLHKEWLALQNTWQEKGTELERSKEVQVFKRDADQLEAWLNARDLDQESGDVGDSLDAVEELIKKHEEFENMVLAQEMKLLGIIKLTPQEQGIHKQKEEENEMRKERERRRKQEEEERIEQELREKKRQEELRRKEENDRREKERKQREDRDKLRALEDRKRAEETAKMDEKRKKEAQRQRVIPEEQRTQGEHRNARDRFDKNQNYKQSSQIGSPKDERQASSTSVIEGILQRKQEFEPGAKKSPLRAWKTLYTVLRGHQLFFYREKKDAQSSNYAVPPIDVKDGFCEEASDAARRRNAFRVLCDDDSDYLFVAKDPSDLKRWLRCISEAAGQTDLPSPPPPPQGARPISLKSPPRTKGEESPESPKRTQPYGRTYKPLITVTSFDDDEDVLIDPPPPPPVSILPPSIPSDFSNIGVPVGGDVKDKLYLVEDLESLPLEPDDPPTVPPPDFADFDGPSDDELPVLPTSPPPEFLSDDENAFDNDFEDSSPAYKPSLMHHSAASPKEKTGPTPPPVAPKPEGRTRSDSNDSLQKGPKPPVKPKPIFDRTHLHGQRSSDNGHAQDIPSPLRSTVHSVESPPDDKKNEKRRGVLGNIFKRKK</sequence>
<dbReference type="Gene3D" id="2.30.29.30">
    <property type="entry name" value="Pleckstrin-homology domain (PH domain)/Phosphotyrosine-binding domain (PTB)"/>
    <property type="match status" value="1"/>
</dbReference>
<feature type="compositionally biased region" description="Basic and acidic residues" evidence="14">
    <location>
        <begin position="3953"/>
        <end position="3962"/>
    </location>
</feature>
<dbReference type="FunFam" id="1.20.58.60:FF:000172">
    <property type="entry name" value="Spectrin beta chain"/>
    <property type="match status" value="1"/>
</dbReference>
<feature type="coiled-coil region" evidence="13">
    <location>
        <begin position="1038"/>
        <end position="1072"/>
    </location>
</feature>
<keyword evidence="19" id="KW-1185">Reference proteome</keyword>
<comment type="subcellular location">
    <subcellularLocation>
        <location evidence="1">Cytoplasm</location>
        <location evidence="1">Cytoskeleton</location>
    </subcellularLocation>
</comment>
<dbReference type="GO" id="GO:0005085">
    <property type="term" value="F:guanyl-nucleotide exchange factor activity"/>
    <property type="evidence" value="ECO:0007669"/>
    <property type="project" value="UniProtKB-KW"/>
</dbReference>
<evidence type="ECO:0000256" key="10">
    <source>
        <dbReference type="ARBA" id="ARBA00023203"/>
    </source>
</evidence>
<feature type="region of interest" description="Disordered" evidence="14">
    <location>
        <begin position="3808"/>
        <end position="3973"/>
    </location>
</feature>
<dbReference type="SMART" id="SM00150">
    <property type="entry name" value="SPEC"/>
    <property type="match status" value="28"/>
</dbReference>
<gene>
    <name evidence="18" type="ORF">pdam_00011618</name>
</gene>
<reference evidence="18 19" key="1">
    <citation type="journal article" date="2018" name="Sci. Rep.">
        <title>Comparative analysis of the Pocillopora damicornis genome highlights role of immune system in coral evolution.</title>
        <authorList>
            <person name="Cunning R."/>
            <person name="Bay R.A."/>
            <person name="Gillette P."/>
            <person name="Baker A.C."/>
            <person name="Traylor-Knowles N."/>
        </authorList>
    </citation>
    <scope>NUCLEOTIDE SEQUENCE [LARGE SCALE GENOMIC DNA]</scope>
    <source>
        <strain evidence="18">RSMAS</strain>
        <tissue evidence="18">Whole animal</tissue>
    </source>
</reference>
<dbReference type="InterPro" id="IPR041681">
    <property type="entry name" value="PH_9"/>
</dbReference>
<dbReference type="InterPro" id="IPR036028">
    <property type="entry name" value="SH3-like_dom_sf"/>
</dbReference>
<feature type="compositionally biased region" description="Basic and acidic residues" evidence="14">
    <location>
        <begin position="3731"/>
        <end position="3741"/>
    </location>
</feature>
<dbReference type="SUPFAM" id="SSF50044">
    <property type="entry name" value="SH3-domain"/>
    <property type="match status" value="1"/>
</dbReference>
<keyword evidence="5" id="KW-0963">Cytoplasm</keyword>
<dbReference type="CDD" id="cd00176">
    <property type="entry name" value="SPEC"/>
    <property type="match status" value="14"/>
</dbReference>
<evidence type="ECO:0008006" key="20">
    <source>
        <dbReference type="Google" id="ProtNLM"/>
    </source>
</evidence>
<evidence type="ECO:0000313" key="19">
    <source>
        <dbReference type="Proteomes" id="UP000275408"/>
    </source>
</evidence>
<dbReference type="PRINTS" id="PR00683">
    <property type="entry name" value="SPECTRINPH"/>
</dbReference>
<dbReference type="FunFam" id="1.20.58.60:FF:000017">
    <property type="entry name" value="Spectrin alpha chain, non-erythrocytic 1"/>
    <property type="match status" value="1"/>
</dbReference>
<dbReference type="PROSITE" id="PS50002">
    <property type="entry name" value="SH3"/>
    <property type="match status" value="1"/>
</dbReference>
<accession>A0A3M6TLF3</accession>
<dbReference type="InterPro" id="IPR036872">
    <property type="entry name" value="CH_dom_sf"/>
</dbReference>
<feature type="region of interest" description="Disordered" evidence="14">
    <location>
        <begin position="3706"/>
        <end position="3795"/>
    </location>
</feature>
<feature type="domain" description="SH3" evidence="15">
    <location>
        <begin position="817"/>
        <end position="875"/>
    </location>
</feature>
<dbReference type="GO" id="GO:0003779">
    <property type="term" value="F:actin binding"/>
    <property type="evidence" value="ECO:0007669"/>
    <property type="project" value="UniProtKB-KW"/>
</dbReference>
<feature type="domain" description="Calponin-homology (CH)" evidence="17">
    <location>
        <begin position="25"/>
        <end position="128"/>
    </location>
</feature>
<dbReference type="InterPro" id="IPR001849">
    <property type="entry name" value="PH_domain"/>
</dbReference>
<dbReference type="InterPro" id="IPR001452">
    <property type="entry name" value="SH3_domain"/>
</dbReference>
<dbReference type="InterPro" id="IPR001589">
    <property type="entry name" value="Actinin_actin-bd_CS"/>
</dbReference>
<dbReference type="PROSITE" id="PS50003">
    <property type="entry name" value="PH_DOMAIN"/>
    <property type="match status" value="1"/>
</dbReference>
<dbReference type="PROSITE" id="PS50021">
    <property type="entry name" value="CH"/>
    <property type="match status" value="2"/>
</dbReference>
<evidence type="ECO:0000259" key="15">
    <source>
        <dbReference type="PROSITE" id="PS50002"/>
    </source>
</evidence>
<dbReference type="InterPro" id="IPR002017">
    <property type="entry name" value="Spectrin_repeat"/>
</dbReference>
<dbReference type="FunFam" id="1.20.58.60:FF:000019">
    <property type="entry name" value="Spectrin beta chain"/>
    <property type="match status" value="2"/>
</dbReference>
<dbReference type="Gene3D" id="1.20.58.60">
    <property type="match status" value="27"/>
</dbReference>
<dbReference type="GO" id="GO:0005874">
    <property type="term" value="C:microtubule"/>
    <property type="evidence" value="ECO:0007669"/>
    <property type="project" value="UniProtKB-KW"/>
</dbReference>
<dbReference type="Proteomes" id="UP000275408">
    <property type="component" value="Unassembled WGS sequence"/>
</dbReference>
<feature type="domain" description="PH" evidence="16">
    <location>
        <begin position="3598"/>
        <end position="3706"/>
    </location>
</feature>
<dbReference type="FunFam" id="1.20.58.60:FF:000007">
    <property type="entry name" value="Spectrin alpha chain non-erythrocytic 1"/>
    <property type="match status" value="3"/>
</dbReference>
<keyword evidence="4" id="KW-0117">Actin capping</keyword>
<keyword evidence="9" id="KW-0677">Repeat</keyword>
<feature type="compositionally biased region" description="Pro residues" evidence="14">
    <location>
        <begin position="3768"/>
        <end position="3782"/>
    </location>
</feature>
<evidence type="ECO:0000256" key="3">
    <source>
        <dbReference type="ARBA" id="ARBA00022443"/>
    </source>
</evidence>
<dbReference type="Pfam" id="PF00307">
    <property type="entry name" value="CH"/>
    <property type="match status" value="2"/>
</dbReference>
<feature type="domain" description="Calponin-homology (CH)" evidence="17">
    <location>
        <begin position="143"/>
        <end position="248"/>
    </location>
</feature>
<comment type="caution">
    <text evidence="18">The sequence shown here is derived from an EMBL/GenBank/DDBJ whole genome shotgun (WGS) entry which is preliminary data.</text>
</comment>
<dbReference type="STRING" id="46731.A0A3M6TLF3"/>
<feature type="compositionally biased region" description="Acidic residues" evidence="14">
    <location>
        <begin position="3848"/>
        <end position="3861"/>
    </location>
</feature>
<evidence type="ECO:0000259" key="16">
    <source>
        <dbReference type="PROSITE" id="PS50003"/>
    </source>
</evidence>
<feature type="coiled-coil region" evidence="13">
    <location>
        <begin position="1540"/>
        <end position="1599"/>
    </location>
</feature>
<dbReference type="GO" id="GO:0005737">
    <property type="term" value="C:cytoplasm"/>
    <property type="evidence" value="ECO:0007669"/>
    <property type="project" value="UniProtKB-ARBA"/>
</dbReference>
<dbReference type="GO" id="GO:0016020">
    <property type="term" value="C:membrane"/>
    <property type="evidence" value="ECO:0007669"/>
    <property type="project" value="UniProtKB-ARBA"/>
</dbReference>
<evidence type="ECO:0000256" key="5">
    <source>
        <dbReference type="ARBA" id="ARBA00022490"/>
    </source>
</evidence>
<dbReference type="SUPFAM" id="SSF46966">
    <property type="entry name" value="Spectrin repeat"/>
    <property type="match status" value="21"/>
</dbReference>
<keyword evidence="11" id="KW-0206">Cytoskeleton</keyword>
<dbReference type="CDD" id="cd21193">
    <property type="entry name" value="CH_beta_spectrin_rpt1"/>
    <property type="match status" value="1"/>
</dbReference>
<keyword evidence="3 12" id="KW-0728">SH3 domain</keyword>
<dbReference type="CDD" id="cd21194">
    <property type="entry name" value="CH_beta_spectrin_rpt2"/>
    <property type="match status" value="1"/>
</dbReference>
<organism evidence="18 19">
    <name type="scientific">Pocillopora damicornis</name>
    <name type="common">Cauliflower coral</name>
    <name type="synonym">Millepora damicornis</name>
    <dbReference type="NCBI Taxonomy" id="46731"/>
    <lineage>
        <taxon>Eukaryota</taxon>
        <taxon>Metazoa</taxon>
        <taxon>Cnidaria</taxon>
        <taxon>Anthozoa</taxon>
        <taxon>Hexacorallia</taxon>
        <taxon>Scleractinia</taxon>
        <taxon>Astrocoeniina</taxon>
        <taxon>Pocilloporidae</taxon>
        <taxon>Pocillopora</taxon>
    </lineage>
</organism>
<dbReference type="Pfam" id="PF15410">
    <property type="entry name" value="PH_9"/>
    <property type="match status" value="1"/>
</dbReference>